<accession>A0A067SHN7</accession>
<dbReference type="HOGENOM" id="CLU_950104_0_0_1"/>
<evidence type="ECO:0000313" key="3">
    <source>
        <dbReference type="Proteomes" id="UP000027222"/>
    </source>
</evidence>
<dbReference type="PANTHER" id="PTHR47349">
    <property type="entry name" value="CHROMOSOME 8, WHOLE GENOME SHOTGUN SEQUENCE"/>
    <property type="match status" value="1"/>
</dbReference>
<dbReference type="PANTHER" id="PTHR47349:SF1">
    <property type="entry name" value="AER328WP"/>
    <property type="match status" value="1"/>
</dbReference>
<feature type="domain" description="YMC020W-like alpha/beta hydrolase" evidence="1">
    <location>
        <begin position="125"/>
        <end position="198"/>
    </location>
</feature>
<organism evidence="2 3">
    <name type="scientific">Galerina marginata (strain CBS 339.88)</name>
    <dbReference type="NCBI Taxonomy" id="685588"/>
    <lineage>
        <taxon>Eukaryota</taxon>
        <taxon>Fungi</taxon>
        <taxon>Dikarya</taxon>
        <taxon>Basidiomycota</taxon>
        <taxon>Agaricomycotina</taxon>
        <taxon>Agaricomycetes</taxon>
        <taxon>Agaricomycetidae</taxon>
        <taxon>Agaricales</taxon>
        <taxon>Agaricineae</taxon>
        <taxon>Strophariaceae</taxon>
        <taxon>Galerina</taxon>
    </lineage>
</organism>
<dbReference type="AlphaFoldDB" id="A0A067SHN7"/>
<keyword evidence="3" id="KW-1185">Reference proteome</keyword>
<name>A0A067SHN7_GALM3</name>
<protein>
    <recommendedName>
        <fullName evidence="1">YMC020W-like alpha/beta hydrolase domain-containing protein</fullName>
    </recommendedName>
</protein>
<sequence length="293" mass="30651">MVKALGYGAGGGNVGAITAGDEDEVKRDENGMELMEEGVRGVEREVAGNTLAAGVLDATKFGSIKEANSTNSASYSLMKFVSGVLFAKDAAAAAGVGGVAKNGRERVACRLVVVLGENGVDGGMYVMKDVLRGCRRVVVISVHGWYPGVIRTVFGEPTGTSTKFANMTEQALQEFESEHGVQLEKVTKTPLEGDETIDREANAGRACCDFTKPRIPSAPAGPADGYGGGFLPSSIGLGAGGAAAPRKVQRLCGIHLGPLRYLSSSTLVGPYLQYFESTAARELFEFQNTESSV</sequence>
<evidence type="ECO:0000259" key="1">
    <source>
        <dbReference type="Pfam" id="PF26147"/>
    </source>
</evidence>
<dbReference type="Pfam" id="PF26147">
    <property type="entry name" value="AB_HYDROLASE_YMC0-YMC35"/>
    <property type="match status" value="1"/>
</dbReference>
<dbReference type="OrthoDB" id="3014973at2759"/>
<reference evidence="3" key="1">
    <citation type="journal article" date="2014" name="Proc. Natl. Acad. Sci. U.S.A.">
        <title>Extensive sampling of basidiomycete genomes demonstrates inadequacy of the white-rot/brown-rot paradigm for wood decay fungi.</title>
        <authorList>
            <person name="Riley R."/>
            <person name="Salamov A.A."/>
            <person name="Brown D.W."/>
            <person name="Nagy L.G."/>
            <person name="Floudas D."/>
            <person name="Held B.W."/>
            <person name="Levasseur A."/>
            <person name="Lombard V."/>
            <person name="Morin E."/>
            <person name="Otillar R."/>
            <person name="Lindquist E.A."/>
            <person name="Sun H."/>
            <person name="LaButti K.M."/>
            <person name="Schmutz J."/>
            <person name="Jabbour D."/>
            <person name="Luo H."/>
            <person name="Baker S.E."/>
            <person name="Pisabarro A.G."/>
            <person name="Walton J.D."/>
            <person name="Blanchette R.A."/>
            <person name="Henrissat B."/>
            <person name="Martin F."/>
            <person name="Cullen D."/>
            <person name="Hibbett D.S."/>
            <person name="Grigoriev I.V."/>
        </authorList>
    </citation>
    <scope>NUCLEOTIDE SEQUENCE [LARGE SCALE GENOMIC DNA]</scope>
    <source>
        <strain evidence="3">CBS 339.88</strain>
    </source>
</reference>
<dbReference type="EMBL" id="KL142402">
    <property type="protein sequence ID" value="KDR69507.1"/>
    <property type="molecule type" value="Genomic_DNA"/>
</dbReference>
<evidence type="ECO:0000313" key="2">
    <source>
        <dbReference type="EMBL" id="KDR69507.1"/>
    </source>
</evidence>
<dbReference type="InterPro" id="IPR058933">
    <property type="entry name" value="YMC020W-like_ab_hydrolase"/>
</dbReference>
<dbReference type="Proteomes" id="UP000027222">
    <property type="component" value="Unassembled WGS sequence"/>
</dbReference>
<dbReference type="InterPro" id="IPR058934">
    <property type="entry name" value="YMC020W-like"/>
</dbReference>
<gene>
    <name evidence="2" type="ORF">GALMADRAFT_215166</name>
</gene>
<proteinExistence type="predicted"/>